<sequence length="126" mass="15302">MKMTEHISLEEEVKELKKELAIHQYYLSEAYTNRNNFQWKWDGKITQYKNHLPYSKESYDYIDKIIKDAEAKEEILPQEYYQLREELTHQIEMIEDIQEIRKDADPAFVDPHVPDSIRQEYEAKFG</sequence>
<dbReference type="RefSeq" id="YP_009282042.1">
    <property type="nucleotide sequence ID" value="NC_031034.1"/>
</dbReference>
<reference evidence="2" key="1">
    <citation type="submission" date="2016-04" db="EMBL/GenBank/DDBJ databases">
        <authorList>
            <person name="Adebesin M.O."/>
            <person name="Ahama K."/>
            <person name="Alekasir E.M."/>
            <person name="Ali S."/>
            <person name="Aligholizadeh E."/>
            <person name="Allison J.M."/>
            <person name="Alzaher A."/>
            <person name="Andaya C.D."/>
            <person name="Asfaw S."/>
            <person name="Bansal N."/>
            <person name="Beauchard M.A."/>
            <person name="Betancourt K.A."/>
            <person name="Bhatia B."/>
            <person name="Boretti N.A."/>
            <person name="Brondi J.N."/>
            <person name="Byrd C.E."/>
            <person name="Cao A."/>
            <person name="Cardosa E.A."/>
            <person name="Carter A."/>
            <person name="Chen S."/>
            <person name="Chen Y."/>
            <person name="Clara V.K."/>
            <person name="Cobuzzi M."/>
            <person name="Conn O.L."/>
            <person name="Crosby I.A."/>
            <person name="Daly S.B."/>
            <person name="Depaz I.X."/>
            <person name="Dhaurali S."/>
            <person name="Dowdy K.M."/>
            <person name="Edokobi N.B."/>
            <person name="Ekanayake A.B."/>
            <person name="Ekekwe S.O."/>
            <person name="Emond M.A."/>
            <person name="Endres L."/>
            <person name="Eng S."/>
            <person name="Felkoski S.A."/>
            <person name="Gant C.D."/>
            <person name="Gaskin B."/>
            <person name="Gondal S."/>
            <person name="Gutmann J."/>
            <person name="Ha T.-A."/>
            <person name="Habteyes H."/>
            <person name="Hariri O."/>
            <person name="Healey R.M."/>
            <person name="Heins J.L."/>
            <person name="Henderson A.L."/>
            <person name="Hernandez F.M."/>
            <person name="Hoang P.T."/>
            <person name="Hope K.T."/>
            <person name="Husna A."/>
            <person name="Hussain A."/>
            <person name="Imani O."/>
            <person name="Jackson N.L."/>
            <person name="Jacob V.M."/>
            <person name="Kang C."/>
            <person name="Kantov R.M."/>
            <person name="Kavuru S."/>
            <person name="Kerr M.S."/>
            <person name="Khan O.A."/>
            <person name="Khan T.M."/>
            <person name="King T."/>
            <person name="Kulkarni R."/>
            <person name="Li A."/>
            <person name="Maczka C."/>
            <person name="Maisonet E."/>
            <person name="Majethia P.M."/>
            <person name="Malik D.A."/>
            <person name="Mariam A."/>
            <person name="Marquess E.B."/>
            <person name="Mattison J."/>
            <person name="Mcdonald N."/>
            <person name="Mehr S."/>
            <person name="Mengers S.R."/>
            <person name="Michaels D.P."/>
            <person name="Mondal S."/>
            <person name="Monney D.B."/>
            <person name="Nakhleh S.I."/>
            <person name="Ndubuizu N.C."/>
            <person name="Nguyen A.H."/>
            <person name="Nguyen K.M."/>
            <person name="Nguyen M.T."/>
            <person name="Nicholas M.L."/>
            <person name="Nimalan J.P."/>
            <person name="O'Connell R.A."/>
            <person name="Odoi E."/>
            <person name="Ojo L."/>
            <person name="Okoye A.E."/>
            <person name="Olateru-Olagbegi O."/>
            <person name="Osei K.V."/>
            <person name="Osei-Tutu A."/>
            <person name="Palilla A.M."/>
            <person name="Pancholi S."/>
            <person name="Park J.H."/>
            <person name="Patel K."/>
            <person name="Patel P."/>
            <person name="Pennington E."/>
            <person name="Peterson R.E."/>
            <person name="Pon J."/>
            <person name="Pourkarim H."/>
            <person name="Reed M.L."/>
            <person name="Rottman V."/>
            <person name="Salazar J."/>
            <person name="Samet S."/>
            <person name="Sendze O."/>
            <person name="Stelmack M.A."/>
            <person name="Stinnett R."/>
            <person name="Tchouaga A.L."/>
            <person name="Thompson E.M."/>
            <person name="Tran N.G."/>
            <person name="Truong T."/>
            <person name="Udo J.A."/>
            <person name="Verona L.T."/>
            <person name="Vu T.-Q."/>
            <person name="Wade J."/>
            <person name="Wang N.Q."/>
            <person name="Waters Z.M."/>
            <person name="Wellman R.J."/>
            <person name="Woldegabreal S."/>
            <person name="Yee A.C."/>
            <person name="Yirefu M."/>
            <person name="Zahangir S."/>
            <person name="Zhai Y."/>
            <person name="Devine C.L."/>
            <person name="Liao K."/>
            <person name="Prasad P.K."/>
            <person name="Ruthenberg K.J."/>
            <person name="Shonk J.A."/>
            <person name="Way M."/>
            <person name="Yousufi H.K."/>
            <person name="Cao L."/>
            <person name="Fox J."/>
            <person name="Hobbs E."/>
            <person name="Kilic S."/>
            <person name="Nunn R."/>
            <person name="Patel R."/>
            <person name="Rubenstein M."/>
            <person name="Cresawn S.G."/>
            <person name="Russell D.A."/>
            <person name="Pope W.H."/>
            <person name="Jacobs-Sera D."/>
            <person name="Hendrix R.W."/>
            <person name="Hatfull G.F."/>
            <person name="Erill I."/>
            <person name="Caruso S.M."/>
        </authorList>
    </citation>
    <scope>NUCLEOTIDE SEQUENCE [LARGE SCALE GENOMIC DNA]</scope>
</reference>
<accession>A0A173GCF8</accession>
<dbReference type="Proteomes" id="UP000203219">
    <property type="component" value="Segment"/>
</dbReference>
<organism evidence="1 2">
    <name type="scientific">Bacillus phage SalinJah</name>
    <dbReference type="NCBI Taxonomy" id="1837830"/>
    <lineage>
        <taxon>Viruses</taxon>
        <taxon>Duplodnaviria</taxon>
        <taxon>Heunggongvirae</taxon>
        <taxon>Uroviricota</taxon>
        <taxon>Caudoviricetes</taxon>
        <taxon>Herelleviridae</taxon>
        <taxon>Bastillevirinae</taxon>
        <taxon>Wphvirus</taxon>
        <taxon>Wphvirus BPS13</taxon>
    </lineage>
</organism>
<dbReference type="EMBL" id="KX011169">
    <property type="protein sequence ID" value="ANH50729.1"/>
    <property type="molecule type" value="Genomic_DNA"/>
</dbReference>
<dbReference type="GeneID" id="29059980"/>
<evidence type="ECO:0000313" key="1">
    <source>
        <dbReference type="EMBL" id="ANH50729.1"/>
    </source>
</evidence>
<dbReference type="KEGG" id="vg:29059980"/>
<proteinExistence type="predicted"/>
<name>A0A173GCF8_9CAUD</name>
<evidence type="ECO:0000313" key="2">
    <source>
        <dbReference type="Proteomes" id="UP000203219"/>
    </source>
</evidence>
<protein>
    <submittedName>
        <fullName evidence="1">Uncharacterized protein</fullName>
    </submittedName>
</protein>
<gene>
    <name evidence="1" type="ORF">SALINJAH_88</name>
</gene>